<dbReference type="EMBL" id="CP086720">
    <property type="protein sequence ID" value="WOO85986.1"/>
    <property type="molecule type" value="Genomic_DNA"/>
</dbReference>
<dbReference type="GeneID" id="87812635"/>
<dbReference type="AlphaFoldDB" id="A0AAF0YJV1"/>
<reference evidence="2" key="1">
    <citation type="submission" date="2023-10" db="EMBL/GenBank/DDBJ databases">
        <authorList>
            <person name="Noh H."/>
        </authorList>
    </citation>
    <scope>NUCLEOTIDE SEQUENCE</scope>
    <source>
        <strain evidence="2">DUCC4014</strain>
    </source>
</reference>
<evidence type="ECO:0000313" key="3">
    <source>
        <dbReference type="Proteomes" id="UP000827549"/>
    </source>
</evidence>
<evidence type="ECO:0000313" key="2">
    <source>
        <dbReference type="EMBL" id="WOO85986.1"/>
    </source>
</evidence>
<dbReference type="RefSeq" id="XP_062632012.1">
    <property type="nucleotide sequence ID" value="XM_062776028.1"/>
</dbReference>
<feature type="region of interest" description="Disordered" evidence="1">
    <location>
        <begin position="163"/>
        <end position="208"/>
    </location>
</feature>
<feature type="compositionally biased region" description="Low complexity" evidence="1">
    <location>
        <begin position="170"/>
        <end position="186"/>
    </location>
</feature>
<proteinExistence type="predicted"/>
<organism evidence="2 3">
    <name type="scientific">Vanrija pseudolonga</name>
    <dbReference type="NCBI Taxonomy" id="143232"/>
    <lineage>
        <taxon>Eukaryota</taxon>
        <taxon>Fungi</taxon>
        <taxon>Dikarya</taxon>
        <taxon>Basidiomycota</taxon>
        <taxon>Agaricomycotina</taxon>
        <taxon>Tremellomycetes</taxon>
        <taxon>Trichosporonales</taxon>
        <taxon>Trichosporonaceae</taxon>
        <taxon>Vanrija</taxon>
    </lineage>
</organism>
<evidence type="ECO:0000256" key="1">
    <source>
        <dbReference type="SAM" id="MobiDB-lite"/>
    </source>
</evidence>
<protein>
    <submittedName>
        <fullName evidence="2">Uncharacterized protein</fullName>
    </submittedName>
</protein>
<sequence length="235" mass="25752">MPCGNARCPPDCTAFYYGIANTYTIGLHQNGLNPQMSPNPPDDESEYQHKLTPPKLKYHLGFWFTDRAWDIADGFLSVGSKHDPPPECFDTCPTLGRYRFSYGSVVQPGFHYLEGCVDPPDSSTPSVKTSRKKGKGKVVADPSRRLRVGSCWRCAKSKALASRHEVEGATSTAPSSTDQSSTSSTSDGNVLPPPSPVVATTIPSRTTRRPQTCFCEECENPPARYARLDDSDLED</sequence>
<dbReference type="Proteomes" id="UP000827549">
    <property type="component" value="Chromosome 7"/>
</dbReference>
<feature type="region of interest" description="Disordered" evidence="1">
    <location>
        <begin position="117"/>
        <end position="140"/>
    </location>
</feature>
<keyword evidence="3" id="KW-1185">Reference proteome</keyword>
<accession>A0AAF0YJV1</accession>
<gene>
    <name evidence="2" type="ORF">LOC62_07G009474</name>
</gene>
<name>A0AAF0YJV1_9TREE</name>